<dbReference type="Proteomes" id="UP000185161">
    <property type="component" value="Chromosome"/>
</dbReference>
<dbReference type="Proteomes" id="UP000286681">
    <property type="component" value="Unassembled WGS sequence"/>
</dbReference>
<dbReference type="PROSITE" id="PS51257">
    <property type="entry name" value="PROKAR_LIPOPROTEIN"/>
    <property type="match status" value="1"/>
</dbReference>
<protein>
    <recommendedName>
        <fullName evidence="7">Lipoprotein</fullName>
    </recommendedName>
</protein>
<dbReference type="AlphaFoldDB" id="A0A1L6JFC5"/>
<dbReference type="EMBL" id="QQWO01000002">
    <property type="protein sequence ID" value="RSV07142.1"/>
    <property type="molecule type" value="Genomic_DNA"/>
</dbReference>
<dbReference type="GeneID" id="44135107"/>
<keyword evidence="4" id="KW-1185">Reference proteome</keyword>
<evidence type="ECO:0000313" key="5">
    <source>
        <dbReference type="Proteomes" id="UP000286681"/>
    </source>
</evidence>
<evidence type="ECO:0000313" key="1">
    <source>
        <dbReference type="EMBL" id="APR54624.1"/>
    </source>
</evidence>
<proteinExistence type="predicted"/>
<name>A0A1L6JFC5_9SPHN</name>
<evidence type="ECO:0000313" key="2">
    <source>
        <dbReference type="EMBL" id="RSV07142.1"/>
    </source>
</evidence>
<evidence type="ECO:0000313" key="4">
    <source>
        <dbReference type="Proteomes" id="UP000185161"/>
    </source>
</evidence>
<organism evidence="1 4">
    <name type="scientific">Sphingomonas koreensis</name>
    <dbReference type="NCBI Taxonomy" id="93064"/>
    <lineage>
        <taxon>Bacteria</taxon>
        <taxon>Pseudomonadati</taxon>
        <taxon>Pseudomonadota</taxon>
        <taxon>Alphaproteobacteria</taxon>
        <taxon>Sphingomonadales</taxon>
        <taxon>Sphingomonadaceae</taxon>
        <taxon>Sphingomonas</taxon>
    </lineage>
</organism>
<evidence type="ECO:0000313" key="6">
    <source>
        <dbReference type="Proteomes" id="UP000287746"/>
    </source>
</evidence>
<evidence type="ECO:0008006" key="7">
    <source>
        <dbReference type="Google" id="ProtNLM"/>
    </source>
</evidence>
<dbReference type="OrthoDB" id="9869984at2"/>
<dbReference type="EMBL" id="CP018820">
    <property type="protein sequence ID" value="APR54624.1"/>
    <property type="molecule type" value="Genomic_DNA"/>
</dbReference>
<accession>A0A1L6JFC5</accession>
<dbReference type="STRING" id="93064.BRX40_21300"/>
<dbReference type="EMBL" id="QQYZ01000008">
    <property type="protein sequence ID" value="RSY85540.1"/>
    <property type="molecule type" value="Genomic_DNA"/>
</dbReference>
<gene>
    <name evidence="1" type="ORF">BRX40_21300</name>
    <name evidence="2" type="ORF">CA257_03895</name>
    <name evidence="3" type="ORF">DAH66_10780</name>
</gene>
<evidence type="ECO:0000313" key="3">
    <source>
        <dbReference type="EMBL" id="RSY85540.1"/>
    </source>
</evidence>
<sequence length="142" mass="15507">MRARTFAAALLLAPLLVGCMNGRLLTPIIEAPPPQRFDIYWVKAYAARDAVIVTGKVRRPLGRTMPVSGHLHLIASFGDGQPKAIADTRWGPIGSRQRSGSFSARMITTDATSLRRIRIEYRPGPACAVNPRASAAHRLPRP</sequence>
<reference evidence="4" key="2">
    <citation type="submission" date="2016-12" db="EMBL/GenBank/DDBJ databases">
        <title>Whole genome sequencing of Sphingomonas sp. ABOJV.</title>
        <authorList>
            <person name="Conlan S."/>
            <person name="Thomas P.J."/>
            <person name="Mullikin J."/>
            <person name="Palmore T.N."/>
            <person name="Frank K.M."/>
            <person name="Segre J.A."/>
        </authorList>
    </citation>
    <scope>NUCLEOTIDE SEQUENCE [LARGE SCALE GENOMIC DNA]</scope>
    <source>
        <strain evidence="4">ABOJV</strain>
    </source>
</reference>
<reference evidence="5 6" key="3">
    <citation type="submission" date="2018-07" db="EMBL/GenBank/DDBJ databases">
        <title>Genomic and Epidemiologic Investigation of an Indolent Hospital Outbreak.</title>
        <authorList>
            <person name="Johnson R.C."/>
            <person name="Deming C."/>
            <person name="Conlan S."/>
            <person name="Zellmer C.J."/>
            <person name="Michelin A.V."/>
            <person name="Lee-Lin S."/>
            <person name="Thomas P.J."/>
            <person name="Park M."/>
            <person name="Weingarten R.A."/>
            <person name="Less J."/>
            <person name="Dekker J.P."/>
            <person name="Frank K.M."/>
            <person name="Musser K.A."/>
            <person name="Mcquiston J.R."/>
            <person name="Henderson D.K."/>
            <person name="Lau A.F."/>
            <person name="Palmore T.N."/>
            <person name="Segre J.A."/>
        </authorList>
    </citation>
    <scope>NUCLEOTIDE SEQUENCE [LARGE SCALE GENOMIC DNA]</scope>
    <source>
        <strain evidence="3 6">SK-CDC1_0717</strain>
        <strain evidence="2 5">SK-NIH.Env10_0317</strain>
    </source>
</reference>
<reference evidence="1" key="1">
    <citation type="submission" date="2016-12" db="EMBL/GenBank/DDBJ databases">
        <title>Whole genome sequencing of Sphingomonas koreensis.</title>
        <authorList>
            <person name="Conlan S."/>
            <person name="Thomas P.J."/>
            <person name="Mullikin J."/>
            <person name="Palmore T.N."/>
            <person name="Frank K.M."/>
            <person name="Segre J.A."/>
        </authorList>
    </citation>
    <scope>NUCLEOTIDE SEQUENCE</scope>
    <source>
        <strain evidence="1">ABOJV</strain>
    </source>
</reference>
<dbReference type="RefSeq" id="WP_066573188.1">
    <property type="nucleotide sequence ID" value="NZ_CP018820.1"/>
</dbReference>
<dbReference type="KEGG" id="skr:BRX40_21300"/>
<dbReference type="Proteomes" id="UP000287746">
    <property type="component" value="Unassembled WGS sequence"/>
</dbReference>